<dbReference type="PROSITE" id="PS51850">
    <property type="entry name" value="KARI_N"/>
    <property type="match status" value="1"/>
</dbReference>
<feature type="domain" description="KARI C-terminal knotted" evidence="13">
    <location>
        <begin position="182"/>
        <end position="327"/>
    </location>
</feature>
<keyword evidence="10" id="KW-0521">NADP</keyword>
<dbReference type="GO" id="GO:0000287">
    <property type="term" value="F:magnesium ion binding"/>
    <property type="evidence" value="ECO:0007669"/>
    <property type="project" value="UniProtKB-UniRule"/>
</dbReference>
<evidence type="ECO:0000256" key="4">
    <source>
        <dbReference type="ARBA" id="ARBA00010318"/>
    </source>
</evidence>
<dbReference type="NCBIfam" id="TIGR00465">
    <property type="entry name" value="ilvC"/>
    <property type="match status" value="1"/>
</dbReference>
<dbReference type="FunFam" id="3.40.50.720:FF:000023">
    <property type="entry name" value="Ketol-acid reductoisomerase (NADP(+))"/>
    <property type="match status" value="1"/>
</dbReference>
<dbReference type="NCBIfam" id="NF009940">
    <property type="entry name" value="PRK13403.1"/>
    <property type="match status" value="1"/>
</dbReference>
<dbReference type="InterPro" id="IPR036291">
    <property type="entry name" value="NAD(P)-bd_dom_sf"/>
</dbReference>
<dbReference type="GO" id="GO:0050661">
    <property type="term" value="F:NADP binding"/>
    <property type="evidence" value="ECO:0007669"/>
    <property type="project" value="InterPro"/>
</dbReference>
<dbReference type="GO" id="GO:0016853">
    <property type="term" value="F:isomerase activity"/>
    <property type="evidence" value="ECO:0007669"/>
    <property type="project" value="UniProtKB-KW"/>
</dbReference>
<dbReference type="GO" id="GO:0004455">
    <property type="term" value="F:ketol-acid reductoisomerase activity"/>
    <property type="evidence" value="ECO:0007669"/>
    <property type="project" value="UniProtKB-UniRule"/>
</dbReference>
<dbReference type="Proteomes" id="UP000316626">
    <property type="component" value="Unassembled WGS sequence"/>
</dbReference>
<feature type="binding site" evidence="10 11">
    <location>
        <position position="230"/>
    </location>
    <ligand>
        <name>Mg(2+)</name>
        <dbReference type="ChEBI" id="CHEBI:18420"/>
        <label>2</label>
    </ligand>
</feature>
<evidence type="ECO:0000256" key="3">
    <source>
        <dbReference type="ARBA" id="ARBA00004885"/>
    </source>
</evidence>
<evidence type="ECO:0000259" key="12">
    <source>
        <dbReference type="PROSITE" id="PS51850"/>
    </source>
</evidence>
<feature type="binding site" evidence="10 11">
    <location>
        <position position="194"/>
    </location>
    <ligand>
        <name>Mg(2+)</name>
        <dbReference type="ChEBI" id="CHEBI:18420"/>
        <label>1</label>
    </ligand>
</feature>
<dbReference type="PROSITE" id="PS51851">
    <property type="entry name" value="KARI_C"/>
    <property type="match status" value="1"/>
</dbReference>
<keyword evidence="7 10" id="KW-0460">Magnesium</keyword>
<dbReference type="PANTHER" id="PTHR21371">
    <property type="entry name" value="KETOL-ACID REDUCTOISOMERASE, MITOCHONDRIAL"/>
    <property type="match status" value="1"/>
</dbReference>
<evidence type="ECO:0000313" key="14">
    <source>
        <dbReference type="EMBL" id="TQR17394.1"/>
    </source>
</evidence>
<dbReference type="NCBIfam" id="NF004017">
    <property type="entry name" value="PRK05479.1"/>
    <property type="match status" value="1"/>
</dbReference>
<keyword evidence="8 10" id="KW-0560">Oxidoreductase</keyword>
<dbReference type="RefSeq" id="WP_142644083.1">
    <property type="nucleotide sequence ID" value="NZ_VDGI01000027.1"/>
</dbReference>
<evidence type="ECO:0000256" key="6">
    <source>
        <dbReference type="ARBA" id="ARBA00022723"/>
    </source>
</evidence>
<comment type="function">
    <text evidence="1 10">Involved in the biosynthesis of branched-chain amino acids (BCAA). Catalyzes an alkyl-migration followed by a ketol-acid reduction of (S)-2-acetolactate (S2AL) to yield (R)-2,3-dihydroxy-isovalerate. In the isomerase reaction, S2AL is rearranged via a Mg-dependent methyl migration to produce 3-hydroxy-3-methyl-2-ketobutyrate (HMKB). In the reductase reaction, this 2-ketoacid undergoes a metal-dependent reduction by NADPH to yield (R)-2,3-dihydroxy-isovalerate.</text>
</comment>
<comment type="caution">
    <text evidence="10">Lacks conserved residue(s) required for the propagation of feature annotation.</text>
</comment>
<comment type="catalytic activity">
    <reaction evidence="10">
        <text>(2R,3R)-2,3-dihydroxy-3-methylpentanoate + NADP(+) = (S)-2-ethyl-2-hydroxy-3-oxobutanoate + NADPH + H(+)</text>
        <dbReference type="Rhea" id="RHEA:13493"/>
        <dbReference type="ChEBI" id="CHEBI:15378"/>
        <dbReference type="ChEBI" id="CHEBI:49256"/>
        <dbReference type="ChEBI" id="CHEBI:49258"/>
        <dbReference type="ChEBI" id="CHEBI:57783"/>
        <dbReference type="ChEBI" id="CHEBI:58349"/>
        <dbReference type="EC" id="1.1.1.86"/>
    </reaction>
</comment>
<comment type="catalytic activity">
    <reaction evidence="10">
        <text>(2R)-2,3-dihydroxy-3-methylbutanoate + NADP(+) = (2S)-2-acetolactate + NADPH + H(+)</text>
        <dbReference type="Rhea" id="RHEA:22068"/>
        <dbReference type="ChEBI" id="CHEBI:15378"/>
        <dbReference type="ChEBI" id="CHEBI:49072"/>
        <dbReference type="ChEBI" id="CHEBI:57783"/>
        <dbReference type="ChEBI" id="CHEBI:58349"/>
        <dbReference type="ChEBI" id="CHEBI:58476"/>
        <dbReference type="EC" id="1.1.1.86"/>
    </reaction>
</comment>
<dbReference type="PIRSF" id="PIRSF000116">
    <property type="entry name" value="IlvC_gammaproteo"/>
    <property type="match status" value="1"/>
</dbReference>
<dbReference type="InterPro" id="IPR000506">
    <property type="entry name" value="KARI_C"/>
</dbReference>
<proteinExistence type="inferred from homology"/>
<keyword evidence="5 10" id="KW-0028">Amino-acid biosynthesis</keyword>
<keyword evidence="14" id="KW-0413">Isomerase</keyword>
<evidence type="ECO:0000256" key="2">
    <source>
        <dbReference type="ARBA" id="ARBA00004864"/>
    </source>
</evidence>
<evidence type="ECO:0000256" key="1">
    <source>
        <dbReference type="ARBA" id="ARBA00002172"/>
    </source>
</evidence>
<comment type="pathway">
    <text evidence="3 10">Amino-acid biosynthesis; L-isoleucine biosynthesis; L-isoleucine from 2-oxobutanoate: step 2/4.</text>
</comment>
<comment type="cofactor">
    <cofactor evidence="10">
        <name>Mg(2+)</name>
        <dbReference type="ChEBI" id="CHEBI:18420"/>
    </cofactor>
    <text evidence="10">Binds 2 magnesium ions per subunit.</text>
</comment>
<feature type="binding site" evidence="10">
    <location>
        <position position="48"/>
    </location>
    <ligand>
        <name>NADP(+)</name>
        <dbReference type="ChEBI" id="CHEBI:58349"/>
    </ligand>
</feature>
<dbReference type="Gene3D" id="3.40.50.720">
    <property type="entry name" value="NAD(P)-binding Rossmann-like Domain"/>
    <property type="match status" value="1"/>
</dbReference>
<feature type="binding site" evidence="10 11">
    <location>
        <position position="251"/>
    </location>
    <ligand>
        <name>substrate</name>
    </ligand>
</feature>
<feature type="binding site" evidence="10">
    <location>
        <position position="52"/>
    </location>
    <ligand>
        <name>NADP(+)</name>
        <dbReference type="ChEBI" id="CHEBI:58349"/>
    </ligand>
</feature>
<name>A0A544TIW4_9BACI</name>
<dbReference type="HAMAP" id="MF_00435">
    <property type="entry name" value="IlvC"/>
    <property type="match status" value="1"/>
</dbReference>
<evidence type="ECO:0000256" key="10">
    <source>
        <dbReference type="HAMAP-Rule" id="MF_00435"/>
    </source>
</evidence>
<keyword evidence="6 10" id="KW-0479">Metal-binding</keyword>
<feature type="domain" description="KARI N-terminal Rossmann" evidence="12">
    <location>
        <begin position="2"/>
        <end position="181"/>
    </location>
</feature>
<gene>
    <name evidence="10 14" type="primary">ilvC</name>
    <name evidence="14" type="ORF">FG384_18065</name>
</gene>
<evidence type="ECO:0000259" key="13">
    <source>
        <dbReference type="PROSITE" id="PS51851"/>
    </source>
</evidence>
<feature type="binding site" evidence="10">
    <location>
        <begin position="25"/>
        <end position="28"/>
    </location>
    <ligand>
        <name>NADP(+)</name>
        <dbReference type="ChEBI" id="CHEBI:58349"/>
    </ligand>
</feature>
<feature type="binding site" evidence="10">
    <location>
        <position position="133"/>
    </location>
    <ligand>
        <name>NADP(+)</name>
        <dbReference type="ChEBI" id="CHEBI:58349"/>
    </ligand>
</feature>
<evidence type="ECO:0000256" key="9">
    <source>
        <dbReference type="ARBA" id="ARBA00023304"/>
    </source>
</evidence>
<evidence type="ECO:0000256" key="11">
    <source>
        <dbReference type="PROSITE-ProRule" id="PRU01198"/>
    </source>
</evidence>
<feature type="active site" evidence="10">
    <location>
        <position position="107"/>
    </location>
</feature>
<dbReference type="UniPathway" id="UPA00049">
    <property type="reaction ID" value="UER00060"/>
</dbReference>
<keyword evidence="9 10" id="KW-0100">Branched-chain amino acid biosynthesis</keyword>
<dbReference type="EC" id="1.1.1.86" evidence="10"/>
<dbReference type="GO" id="GO:0009099">
    <property type="term" value="P:L-valine biosynthetic process"/>
    <property type="evidence" value="ECO:0007669"/>
    <property type="project" value="UniProtKB-UniRule"/>
</dbReference>
<dbReference type="Pfam" id="PF01450">
    <property type="entry name" value="KARI_C"/>
    <property type="match status" value="1"/>
</dbReference>
<reference evidence="14 15" key="1">
    <citation type="submission" date="2019-06" db="EMBL/GenBank/DDBJ databases">
        <title>Psychrobacillus vulpis sp. nov., a new species isolated from feces of a red fox that inhabits in The Tablas de Daimiel Natural Park, Albacete, Spain.</title>
        <authorList>
            <person name="Rodriguez M."/>
            <person name="Reina J.C."/>
            <person name="Bejar V."/>
            <person name="Llamas I."/>
        </authorList>
    </citation>
    <scope>NUCLEOTIDE SEQUENCE [LARGE SCALE GENOMIC DNA]</scope>
    <source>
        <strain evidence="14 15">Z8</strain>
    </source>
</reference>
<dbReference type="EMBL" id="VDGI01000027">
    <property type="protein sequence ID" value="TQR17394.1"/>
    <property type="molecule type" value="Genomic_DNA"/>
</dbReference>
<protein>
    <recommendedName>
        <fullName evidence="10">Ketol-acid reductoisomerase (NADP(+))</fullName>
        <shortName evidence="10">KARI</shortName>
        <ecNumber evidence="10">1.1.1.86</ecNumber>
    </recommendedName>
    <alternativeName>
        <fullName evidence="10">Acetohydroxy-acid isomeroreductase</fullName>
        <shortName evidence="10">AHIR</shortName>
    </alternativeName>
    <alternativeName>
        <fullName evidence="10">Alpha-keto-beta-hydroxylacyl reductoisomerase</fullName>
    </alternativeName>
</protein>
<dbReference type="Gene3D" id="6.10.240.10">
    <property type="match status" value="1"/>
</dbReference>
<feature type="binding site" evidence="10 11">
    <location>
        <position position="190"/>
    </location>
    <ligand>
        <name>Mg(2+)</name>
        <dbReference type="ChEBI" id="CHEBI:18420"/>
        <label>1</label>
    </ligand>
</feature>
<dbReference type="SUPFAM" id="SSF48179">
    <property type="entry name" value="6-phosphogluconate dehydrogenase C-terminal domain-like"/>
    <property type="match status" value="1"/>
</dbReference>
<dbReference type="PANTHER" id="PTHR21371:SF1">
    <property type="entry name" value="KETOL-ACID REDUCTOISOMERASE, MITOCHONDRIAL"/>
    <property type="match status" value="1"/>
</dbReference>
<comment type="similarity">
    <text evidence="4 10 11">Belongs to the ketol-acid reductoisomerase family.</text>
</comment>
<keyword evidence="15" id="KW-1185">Reference proteome</keyword>
<dbReference type="SUPFAM" id="SSF51735">
    <property type="entry name" value="NAD(P)-binding Rossmann-fold domains"/>
    <property type="match status" value="1"/>
</dbReference>
<organism evidence="14 15">
    <name type="scientific">Psychrobacillus vulpis</name>
    <dbReference type="NCBI Taxonomy" id="2325572"/>
    <lineage>
        <taxon>Bacteria</taxon>
        <taxon>Bacillati</taxon>
        <taxon>Bacillota</taxon>
        <taxon>Bacilli</taxon>
        <taxon>Bacillales</taxon>
        <taxon>Bacillaceae</taxon>
        <taxon>Psychrobacillus</taxon>
    </lineage>
</organism>
<comment type="caution">
    <text evidence="14">The sequence shown here is derived from an EMBL/GenBank/DDBJ whole genome shotgun (WGS) entry which is preliminary data.</text>
</comment>
<dbReference type="InterPro" id="IPR013116">
    <property type="entry name" value="KARI_N"/>
</dbReference>
<sequence length="344" mass="37591">MAKMYYNGDINEGLLKDKTIAIIGYGSQGHAHAQNLKDSGFNVVVGIREGKSFDQAKEDGLEVYSVKEAAEKAEVIMILLPDERQKAVYEAEIAPALTAGKSLVFAHGFNVHFDQIVPPADVDVFLVAPKGPGHLVRRTYESGAGVPGLFAVYQDATGNAKETALAYAKGIGAARAGVLETTFKEETETDLFGEQAVLCGGTTALVKAGFETLVEAGYQPELAYFETLHELKLIVDLMYEGGLSTMRYSISDTAEWGDFVSGPRIIDASVKDRMKEVLTDIQNGKFAKEWIEENATNRPKYNAIKKAEAEHQIETVGEKLREMMPFINEGKKQVKKEVVTSGQN</sequence>
<dbReference type="UniPathway" id="UPA00047">
    <property type="reaction ID" value="UER00056"/>
</dbReference>
<dbReference type="GO" id="GO:0009097">
    <property type="term" value="P:isoleucine biosynthetic process"/>
    <property type="evidence" value="ECO:0007669"/>
    <property type="project" value="UniProtKB-UniRule"/>
</dbReference>
<evidence type="ECO:0000313" key="15">
    <source>
        <dbReference type="Proteomes" id="UP000316626"/>
    </source>
</evidence>
<dbReference type="GO" id="GO:0005829">
    <property type="term" value="C:cytosol"/>
    <property type="evidence" value="ECO:0007669"/>
    <property type="project" value="TreeGrafter"/>
</dbReference>
<dbReference type="InterPro" id="IPR013023">
    <property type="entry name" value="KARI"/>
</dbReference>
<dbReference type="AlphaFoldDB" id="A0A544TIW4"/>
<evidence type="ECO:0000256" key="5">
    <source>
        <dbReference type="ARBA" id="ARBA00022605"/>
    </source>
</evidence>
<feature type="binding site" evidence="10 11">
    <location>
        <position position="226"/>
    </location>
    <ligand>
        <name>Mg(2+)</name>
        <dbReference type="ChEBI" id="CHEBI:18420"/>
        <label>2</label>
    </ligand>
</feature>
<accession>A0A544TIW4</accession>
<comment type="pathway">
    <text evidence="2 10">Amino-acid biosynthesis; L-valine biosynthesis; L-valine from pyruvate: step 2/4.</text>
</comment>
<evidence type="ECO:0000256" key="8">
    <source>
        <dbReference type="ARBA" id="ARBA00023002"/>
    </source>
</evidence>
<dbReference type="InterPro" id="IPR008927">
    <property type="entry name" value="6-PGluconate_DH-like_C_sf"/>
</dbReference>
<dbReference type="Pfam" id="PF07991">
    <property type="entry name" value="KARI_N"/>
    <property type="match status" value="1"/>
</dbReference>
<feature type="binding site" evidence="10 11">
    <location>
        <position position="190"/>
    </location>
    <ligand>
        <name>Mg(2+)</name>
        <dbReference type="ChEBI" id="CHEBI:18420"/>
        <label>2</label>
    </ligand>
</feature>
<evidence type="ECO:0000256" key="7">
    <source>
        <dbReference type="ARBA" id="ARBA00022842"/>
    </source>
</evidence>
<dbReference type="InterPro" id="IPR014359">
    <property type="entry name" value="KARI_prok"/>
</dbReference>
<dbReference type="OrthoDB" id="9804088at2"/>